<protein>
    <submittedName>
        <fullName evidence="8">Tyrosine-type recombinase/integrase</fullName>
    </submittedName>
</protein>
<name>A0A6L4WWR8_9BACT</name>
<dbReference type="PROSITE" id="PS51900">
    <property type="entry name" value="CB"/>
    <property type="match status" value="1"/>
</dbReference>
<dbReference type="PROSITE" id="PS51898">
    <property type="entry name" value="TYR_RECOMBINASE"/>
    <property type="match status" value="1"/>
</dbReference>
<keyword evidence="2" id="KW-0229">DNA integration</keyword>
<keyword evidence="3 5" id="KW-0238">DNA-binding</keyword>
<dbReference type="Pfam" id="PF00589">
    <property type="entry name" value="Phage_integrase"/>
    <property type="match status" value="1"/>
</dbReference>
<evidence type="ECO:0000256" key="1">
    <source>
        <dbReference type="ARBA" id="ARBA00008857"/>
    </source>
</evidence>
<dbReference type="RefSeq" id="WP_152279647.1">
    <property type="nucleotide sequence ID" value="NZ_WFKK01000010.1"/>
</dbReference>
<reference evidence="8 9" key="1">
    <citation type="submission" date="2019-10" db="EMBL/GenBank/DDBJ databases">
        <title>Poseidonibacter ostreae sp. nov., isolated from the gut of the Ostrea denselamellosa.</title>
        <authorList>
            <person name="Choi A."/>
        </authorList>
    </citation>
    <scope>NUCLEOTIDE SEQUENCE [LARGE SCALE GENOMIC DNA]</scope>
    <source>
        <strain evidence="8 9">SJOD-M-33</strain>
    </source>
</reference>
<evidence type="ECO:0000256" key="3">
    <source>
        <dbReference type="ARBA" id="ARBA00023125"/>
    </source>
</evidence>
<dbReference type="SUPFAM" id="SSF56349">
    <property type="entry name" value="DNA breaking-rejoining enzymes"/>
    <property type="match status" value="1"/>
</dbReference>
<evidence type="ECO:0000256" key="5">
    <source>
        <dbReference type="PROSITE-ProRule" id="PRU01248"/>
    </source>
</evidence>
<comment type="caution">
    <text evidence="8">The sequence shown here is derived from an EMBL/GenBank/DDBJ whole genome shotgun (WGS) entry which is preliminary data.</text>
</comment>
<gene>
    <name evidence="8" type="ORF">GBG19_05010</name>
</gene>
<dbReference type="PANTHER" id="PTHR30349">
    <property type="entry name" value="PHAGE INTEGRASE-RELATED"/>
    <property type="match status" value="1"/>
</dbReference>
<evidence type="ECO:0000259" key="7">
    <source>
        <dbReference type="PROSITE" id="PS51900"/>
    </source>
</evidence>
<dbReference type="GO" id="GO:0003677">
    <property type="term" value="F:DNA binding"/>
    <property type="evidence" value="ECO:0007669"/>
    <property type="project" value="UniProtKB-UniRule"/>
</dbReference>
<feature type="domain" description="Core-binding (CB)" evidence="7">
    <location>
        <begin position="354"/>
        <end position="439"/>
    </location>
</feature>
<evidence type="ECO:0000313" key="8">
    <source>
        <dbReference type="EMBL" id="KAB7889743.1"/>
    </source>
</evidence>
<feature type="domain" description="Tyr recombinase" evidence="6">
    <location>
        <begin position="452"/>
        <end position="673"/>
    </location>
</feature>
<dbReference type="Proteomes" id="UP000472839">
    <property type="component" value="Unassembled WGS sequence"/>
</dbReference>
<accession>A0A6L4WWR8</accession>
<dbReference type="Gene3D" id="1.10.443.10">
    <property type="entry name" value="Intergrase catalytic core"/>
    <property type="match status" value="1"/>
</dbReference>
<dbReference type="InterPro" id="IPR044068">
    <property type="entry name" value="CB"/>
</dbReference>
<dbReference type="GO" id="GO:0006310">
    <property type="term" value="P:DNA recombination"/>
    <property type="evidence" value="ECO:0007669"/>
    <property type="project" value="UniProtKB-KW"/>
</dbReference>
<organism evidence="8 9">
    <name type="scientific">Poseidonibacter ostreae</name>
    <dbReference type="NCBI Taxonomy" id="2654171"/>
    <lineage>
        <taxon>Bacteria</taxon>
        <taxon>Pseudomonadati</taxon>
        <taxon>Campylobacterota</taxon>
        <taxon>Epsilonproteobacteria</taxon>
        <taxon>Campylobacterales</taxon>
        <taxon>Arcobacteraceae</taxon>
        <taxon>Poseidonibacter</taxon>
    </lineage>
</organism>
<dbReference type="InterPro" id="IPR050090">
    <property type="entry name" value="Tyrosine_recombinase_XerCD"/>
</dbReference>
<proteinExistence type="inferred from homology"/>
<dbReference type="CDD" id="cd00397">
    <property type="entry name" value="DNA_BRE_C"/>
    <property type="match status" value="1"/>
</dbReference>
<evidence type="ECO:0000256" key="2">
    <source>
        <dbReference type="ARBA" id="ARBA00022908"/>
    </source>
</evidence>
<sequence>MSEKVEQVLIDFKDEVKKYKTIEKSFITRLIKIIEKNKNSMIIVNNKFKFDTTFFTNFIKDIDKSKEDSYYYKNFNRLKKFNIIHKRSSYFPKNLSLISINPNQVSLLIDNFKLIDTFCKEIEKVRTSLHEKEYLYLYLRLFHIYPITQQQLASIKINNIIALEQNKTVLALIHKTFMINKHDKLINLLRLDSYASEIMNSYININSSESLFEDVKACEEFVNNYKKRYLENENLSVIKMINRNYYLLTSSSLKLTLNAKIENTVKLTISELNKVYPNRVPTHLLEFENEQIKVIFERDDEYIDFKDNSKTYIDIHEIEELDRFLKQKGNTPNTKLTQDVIKAIKDYIKMNEKNKSDKIILTYILFLINKLEKRKLKLSTVKNYIGILNKHIFTKFEDLYNIKKNELDNFIQRIDSLNYKRSSVKKVLRLTLEFFRFSRIEHGLNIEVPVLYYPKSLVLKDEIDLILDEIQDEYLKESNIQRLGKKHSFIILQRKVLILLTFYTGMRISELKSRLFQDIYMYDDILYVDVNAKGLRKLKLKLKTRSAKRRIKTIIKDKKHLALIKQWYAILEKNKKNIDFIFTRMNNNLTISKSVMDDSEIVDITNIIKKITKRYCTFHSLRHSFATYKLAEILKHSTDNPYALIELSMIMGHETPRTTLNSYVHYDLIELSF</sequence>
<evidence type="ECO:0000256" key="4">
    <source>
        <dbReference type="ARBA" id="ARBA00023172"/>
    </source>
</evidence>
<evidence type="ECO:0000259" key="6">
    <source>
        <dbReference type="PROSITE" id="PS51898"/>
    </source>
</evidence>
<dbReference type="AlphaFoldDB" id="A0A6L4WWR8"/>
<dbReference type="EMBL" id="WFKK01000010">
    <property type="protein sequence ID" value="KAB7889743.1"/>
    <property type="molecule type" value="Genomic_DNA"/>
</dbReference>
<dbReference type="GO" id="GO:0015074">
    <property type="term" value="P:DNA integration"/>
    <property type="evidence" value="ECO:0007669"/>
    <property type="project" value="UniProtKB-KW"/>
</dbReference>
<comment type="similarity">
    <text evidence="1">Belongs to the 'phage' integrase family.</text>
</comment>
<keyword evidence="4" id="KW-0233">DNA recombination</keyword>
<evidence type="ECO:0000313" key="9">
    <source>
        <dbReference type="Proteomes" id="UP000472839"/>
    </source>
</evidence>
<dbReference type="InterPro" id="IPR013762">
    <property type="entry name" value="Integrase-like_cat_sf"/>
</dbReference>
<dbReference type="InterPro" id="IPR002104">
    <property type="entry name" value="Integrase_catalytic"/>
</dbReference>
<dbReference type="PANTHER" id="PTHR30349:SF41">
    <property type="entry name" value="INTEGRASE_RECOMBINASE PROTEIN MJ0367-RELATED"/>
    <property type="match status" value="1"/>
</dbReference>
<dbReference type="InterPro" id="IPR011010">
    <property type="entry name" value="DNA_brk_join_enz"/>
</dbReference>